<evidence type="ECO:0000256" key="6">
    <source>
        <dbReference type="ARBA" id="ARBA00023136"/>
    </source>
</evidence>
<keyword evidence="5 7" id="KW-1133">Transmembrane helix</keyword>
<feature type="domain" description="TRAP C4-dicarboxylate transport system permease DctM subunit" evidence="8">
    <location>
        <begin position="11"/>
        <end position="440"/>
    </location>
</feature>
<sequence length="450" mass="46150">MSGLALALGGFAVMLGAIFLRLPIAAAMGLTGFLGTWIVTGTPNGTLSQLKTLSFDTFANYSLSIVPLFLLMGQIASKSGMSAALFRGAAALVGHRGGGMAIAAVGASAGFGAVCGSSLATASTMGQVALPELRRRGYSDGLSTGVVAAGGTLGILIPPSVILVIYAILTEQNIVKMFAAALVPGLLAVLGYVLTVRVMVWRDPASAPRAPRMAGPERLAALLQVWPVVAIFSLVMGGIVADWNWVRPGVQALFTPTEGAAVGVLATALAALAMGGLTVRDLIDAVLETAVASGLIFAILLGAQVFNTFLAFTQAPQALAEWVTAQGAAPLTVLVLMLLCYLGLGCVMDSLSMILLTIPVFFPIVQGLDFGLGPEGTAIWFGVLALIVVEVGLITPPVGLNLFIINRIAGDVPLGVTYRGVAPFIVSDLLRVALLVAFPGLSLWLVGLIG</sequence>
<reference evidence="9 10" key="1">
    <citation type="submission" date="2018-05" db="EMBL/GenBank/DDBJ databases">
        <title>Rhodobacteraceae gen. nov., sp. nov. isolated from sea water.</title>
        <authorList>
            <person name="Ren Y."/>
        </authorList>
    </citation>
    <scope>NUCLEOTIDE SEQUENCE [LARGE SCALE GENOMIC DNA]</scope>
    <source>
        <strain evidence="9 10">TG-679</strain>
    </source>
</reference>
<keyword evidence="2" id="KW-1003">Cell membrane</keyword>
<feature type="transmembrane region" description="Helical" evidence="7">
    <location>
        <begin position="378"/>
        <end position="404"/>
    </location>
</feature>
<comment type="subcellular location">
    <subcellularLocation>
        <location evidence="1 7">Cell inner membrane</location>
        <topology evidence="1 7">Multi-pass membrane protein</topology>
    </subcellularLocation>
</comment>
<dbReference type="GO" id="GO:0005886">
    <property type="term" value="C:plasma membrane"/>
    <property type="evidence" value="ECO:0007669"/>
    <property type="project" value="UniProtKB-SubCell"/>
</dbReference>
<keyword evidence="3 7" id="KW-0997">Cell inner membrane</keyword>
<feature type="transmembrane region" description="Helical" evidence="7">
    <location>
        <begin position="53"/>
        <end position="72"/>
    </location>
</feature>
<dbReference type="Proteomes" id="UP000245680">
    <property type="component" value="Unassembled WGS sequence"/>
</dbReference>
<dbReference type="AlphaFoldDB" id="A0A2V2LGF1"/>
<evidence type="ECO:0000256" key="1">
    <source>
        <dbReference type="ARBA" id="ARBA00004429"/>
    </source>
</evidence>
<dbReference type="PIRSF" id="PIRSF006066">
    <property type="entry name" value="HI0050"/>
    <property type="match status" value="1"/>
</dbReference>
<keyword evidence="10" id="KW-1185">Reference proteome</keyword>
<dbReference type="EMBL" id="QGKU01000038">
    <property type="protein sequence ID" value="PWR02326.1"/>
    <property type="molecule type" value="Genomic_DNA"/>
</dbReference>
<gene>
    <name evidence="9" type="ORF">DKT77_12305</name>
</gene>
<dbReference type="OrthoDB" id="9790209at2"/>
<evidence type="ECO:0000256" key="7">
    <source>
        <dbReference type="RuleBase" id="RU369079"/>
    </source>
</evidence>
<dbReference type="NCBIfam" id="TIGR00786">
    <property type="entry name" value="dctM"/>
    <property type="match status" value="1"/>
</dbReference>
<name>A0A2V2LGF1_9RHOB</name>
<keyword evidence="4 7" id="KW-0812">Transmembrane</keyword>
<evidence type="ECO:0000313" key="10">
    <source>
        <dbReference type="Proteomes" id="UP000245680"/>
    </source>
</evidence>
<evidence type="ECO:0000256" key="2">
    <source>
        <dbReference type="ARBA" id="ARBA00022475"/>
    </source>
</evidence>
<evidence type="ECO:0000256" key="5">
    <source>
        <dbReference type="ARBA" id="ARBA00022989"/>
    </source>
</evidence>
<feature type="transmembrane region" description="Helical" evidence="7">
    <location>
        <begin position="291"/>
        <end position="312"/>
    </location>
</feature>
<evidence type="ECO:0000313" key="9">
    <source>
        <dbReference type="EMBL" id="PWR02326.1"/>
    </source>
</evidence>
<comment type="subunit">
    <text evidence="7">The complex comprises the extracytoplasmic solute receptor protein and the two transmembrane proteins.</text>
</comment>
<feature type="transmembrane region" description="Helical" evidence="7">
    <location>
        <begin position="142"/>
        <end position="168"/>
    </location>
</feature>
<comment type="function">
    <text evidence="7">Part of the tripartite ATP-independent periplasmic (TRAP) transport system.</text>
</comment>
<dbReference type="InterPro" id="IPR010656">
    <property type="entry name" value="DctM"/>
</dbReference>
<comment type="caution">
    <text evidence="9">The sequence shown here is derived from an EMBL/GenBank/DDBJ whole genome shotgun (WGS) entry which is preliminary data.</text>
</comment>
<comment type="similarity">
    <text evidence="7">Belongs to the TRAP transporter large permease family.</text>
</comment>
<dbReference type="PANTHER" id="PTHR33362">
    <property type="entry name" value="SIALIC ACID TRAP TRANSPORTER PERMEASE PROTEIN SIAT-RELATED"/>
    <property type="match status" value="1"/>
</dbReference>
<organism evidence="9 10">
    <name type="scientific">Meridianimarinicoccus roseus</name>
    <dbReference type="NCBI Taxonomy" id="2072018"/>
    <lineage>
        <taxon>Bacteria</taxon>
        <taxon>Pseudomonadati</taxon>
        <taxon>Pseudomonadota</taxon>
        <taxon>Alphaproteobacteria</taxon>
        <taxon>Rhodobacterales</taxon>
        <taxon>Paracoccaceae</taxon>
        <taxon>Meridianimarinicoccus</taxon>
    </lineage>
</organism>
<comment type="caution">
    <text evidence="7">Lacks conserved residue(s) required for the propagation of feature annotation.</text>
</comment>
<keyword evidence="7" id="KW-0813">Transport</keyword>
<evidence type="ECO:0000256" key="4">
    <source>
        <dbReference type="ARBA" id="ARBA00022692"/>
    </source>
</evidence>
<dbReference type="GO" id="GO:0022857">
    <property type="term" value="F:transmembrane transporter activity"/>
    <property type="evidence" value="ECO:0007669"/>
    <property type="project" value="UniProtKB-UniRule"/>
</dbReference>
<feature type="transmembrane region" description="Helical" evidence="7">
    <location>
        <begin position="260"/>
        <end position="279"/>
    </location>
</feature>
<dbReference type="PANTHER" id="PTHR33362:SF5">
    <property type="entry name" value="C4-DICARBOXYLATE TRAP TRANSPORTER LARGE PERMEASE PROTEIN DCTM"/>
    <property type="match status" value="1"/>
</dbReference>
<dbReference type="InterPro" id="IPR004681">
    <property type="entry name" value="TRAP_DctM"/>
</dbReference>
<dbReference type="Pfam" id="PF06808">
    <property type="entry name" value="DctM"/>
    <property type="match status" value="1"/>
</dbReference>
<protein>
    <recommendedName>
        <fullName evidence="7">TRAP transporter large permease protein</fullName>
    </recommendedName>
</protein>
<keyword evidence="6 7" id="KW-0472">Membrane</keyword>
<feature type="transmembrane region" description="Helical" evidence="7">
    <location>
        <begin position="219"/>
        <end position="240"/>
    </location>
</feature>
<evidence type="ECO:0000259" key="8">
    <source>
        <dbReference type="Pfam" id="PF06808"/>
    </source>
</evidence>
<accession>A0A2V2LGF1</accession>
<dbReference type="RefSeq" id="WP_109811995.1">
    <property type="nucleotide sequence ID" value="NZ_QGKU01000038.1"/>
</dbReference>
<feature type="transmembrane region" description="Helical" evidence="7">
    <location>
        <begin position="429"/>
        <end position="449"/>
    </location>
</feature>
<feature type="transmembrane region" description="Helical" evidence="7">
    <location>
        <begin position="174"/>
        <end position="198"/>
    </location>
</feature>
<evidence type="ECO:0000256" key="3">
    <source>
        <dbReference type="ARBA" id="ARBA00022519"/>
    </source>
</evidence>
<feature type="transmembrane region" description="Helical" evidence="7">
    <location>
        <begin position="324"/>
        <end position="344"/>
    </location>
</feature>
<proteinExistence type="inferred from homology"/>
<feature type="transmembrane region" description="Helical" evidence="7">
    <location>
        <begin position="351"/>
        <end position="372"/>
    </location>
</feature>